<organism evidence="1 2">
    <name type="scientific">Brevibacterium linens</name>
    <dbReference type="NCBI Taxonomy" id="1703"/>
    <lineage>
        <taxon>Bacteria</taxon>
        <taxon>Bacillati</taxon>
        <taxon>Actinomycetota</taxon>
        <taxon>Actinomycetes</taxon>
        <taxon>Micrococcales</taxon>
        <taxon>Brevibacteriaceae</taxon>
        <taxon>Brevibacterium</taxon>
    </lineage>
</organism>
<dbReference type="KEGG" id="bly:A2T55_14135"/>
<sequence>MYENEGVGSDGESEYQPPAWMIRYRNFKTLCSYVCGEFIRFYLTTGCDQISYTHSQITEGLPNYSCRLTSVDEAVLLLPLDDWVERLDEVMPLVREWLGEHSDLKGCEPEKSHYQGDRYWFSRWQEANPW</sequence>
<evidence type="ECO:0000313" key="2">
    <source>
        <dbReference type="Proteomes" id="UP000075950"/>
    </source>
</evidence>
<dbReference type="EMBL" id="CP014869">
    <property type="protein sequence ID" value="AMT94742.1"/>
    <property type="molecule type" value="Genomic_DNA"/>
</dbReference>
<evidence type="ECO:0000313" key="1">
    <source>
        <dbReference type="EMBL" id="AMT94742.1"/>
    </source>
</evidence>
<reference evidence="2" key="1">
    <citation type="submission" date="2016-03" db="EMBL/GenBank/DDBJ databases">
        <authorList>
            <person name="Ploux O."/>
        </authorList>
    </citation>
    <scope>NUCLEOTIDE SEQUENCE [LARGE SCALE GENOMIC DNA]</scope>
    <source>
        <strain evidence="2">BS258</strain>
    </source>
</reference>
<protein>
    <submittedName>
        <fullName evidence="1">Uncharacterized protein</fullName>
    </submittedName>
</protein>
<accession>A0A142NQ68</accession>
<proteinExistence type="predicted"/>
<dbReference type="RefSeq" id="WP_062862307.1">
    <property type="nucleotide sequence ID" value="NZ_CP014869.1"/>
</dbReference>
<dbReference type="Proteomes" id="UP000075950">
    <property type="component" value="Chromosome"/>
</dbReference>
<gene>
    <name evidence="1" type="ORF">A2T55_14135</name>
</gene>
<name>A0A142NQ68_BRELN</name>
<dbReference type="AlphaFoldDB" id="A0A142NQ68"/>